<proteinExistence type="predicted"/>
<dbReference type="Gene3D" id="1.10.150.240">
    <property type="entry name" value="Putative phosphatase, domain 2"/>
    <property type="match status" value="1"/>
</dbReference>
<reference evidence="1 2" key="1">
    <citation type="submission" date="2019-02" db="EMBL/GenBank/DDBJ databases">
        <title>Deep-cultivation of Planctomycetes and their phenomic and genomic characterization uncovers novel biology.</title>
        <authorList>
            <person name="Wiegand S."/>
            <person name="Jogler M."/>
            <person name="Boedeker C."/>
            <person name="Pinto D."/>
            <person name="Vollmers J."/>
            <person name="Rivas-Marin E."/>
            <person name="Kohn T."/>
            <person name="Peeters S.H."/>
            <person name="Heuer A."/>
            <person name="Rast P."/>
            <person name="Oberbeckmann S."/>
            <person name="Bunk B."/>
            <person name="Jeske O."/>
            <person name="Meyerdierks A."/>
            <person name="Storesund J.E."/>
            <person name="Kallscheuer N."/>
            <person name="Luecker S."/>
            <person name="Lage O.M."/>
            <person name="Pohl T."/>
            <person name="Merkel B.J."/>
            <person name="Hornburger P."/>
            <person name="Mueller R.-W."/>
            <person name="Bruemmer F."/>
            <person name="Labrenz M."/>
            <person name="Spormann A.M."/>
            <person name="Op den Camp H."/>
            <person name="Overmann J."/>
            <person name="Amann R."/>
            <person name="Jetten M.S.M."/>
            <person name="Mascher T."/>
            <person name="Medema M.H."/>
            <person name="Devos D.P."/>
            <person name="Kaster A.-K."/>
            <person name="Ovreas L."/>
            <person name="Rohde M."/>
            <person name="Galperin M.Y."/>
            <person name="Jogler C."/>
        </authorList>
    </citation>
    <scope>NUCLEOTIDE SEQUENCE [LARGE SCALE GENOMIC DNA]</scope>
    <source>
        <strain evidence="1 2">K23_9</strain>
    </source>
</reference>
<dbReference type="InterPro" id="IPR036412">
    <property type="entry name" value="HAD-like_sf"/>
</dbReference>
<dbReference type="PANTHER" id="PTHR43481">
    <property type="entry name" value="FRUCTOSE-1-PHOSPHATE PHOSPHATASE"/>
    <property type="match status" value="1"/>
</dbReference>
<dbReference type="GO" id="GO:0050308">
    <property type="term" value="F:sugar-phosphatase activity"/>
    <property type="evidence" value="ECO:0007669"/>
    <property type="project" value="TreeGrafter"/>
</dbReference>
<dbReference type="OrthoDB" id="9797743at2"/>
<dbReference type="SFLD" id="SFLDS00003">
    <property type="entry name" value="Haloacid_Dehalogenase"/>
    <property type="match status" value="1"/>
</dbReference>
<keyword evidence="2" id="KW-1185">Reference proteome</keyword>
<evidence type="ECO:0000313" key="1">
    <source>
        <dbReference type="EMBL" id="QDT08922.1"/>
    </source>
</evidence>
<keyword evidence="1" id="KW-0378">Hydrolase</keyword>
<dbReference type="AlphaFoldDB" id="A0A517NP67"/>
<gene>
    <name evidence="1" type="primary">yqaB_2</name>
    <name evidence="1" type="ORF">K239x_08650</name>
</gene>
<accession>A0A517NP67</accession>
<sequence length="194" mass="21467">MELRDQYGGLIFDCDGTLTDSMPLHFLAWRETMDRYGIKFTEERFYAMGGMRTQKIVTILSKDHGISIDSVAVAAEKEAAFMNHISQLEPRADICQIAKDYAGEMPMAVASGSEREVVLAQLEIIGLTQLFDAIVAAEDTQLHKPEPDVFLEAARRLGVAPDTCLVYEDSPLGFQAATAASMDYVDVRIDHSQS</sequence>
<dbReference type="InterPro" id="IPR041492">
    <property type="entry name" value="HAD_2"/>
</dbReference>
<dbReference type="PANTHER" id="PTHR43481:SF4">
    <property type="entry name" value="GLYCEROL-1-PHOSPHATE PHOSPHOHYDROLASE 1-RELATED"/>
    <property type="match status" value="1"/>
</dbReference>
<dbReference type="Pfam" id="PF13419">
    <property type="entry name" value="HAD_2"/>
    <property type="match status" value="1"/>
</dbReference>
<dbReference type="InterPro" id="IPR023214">
    <property type="entry name" value="HAD_sf"/>
</dbReference>
<dbReference type="EMBL" id="CP036526">
    <property type="protein sequence ID" value="QDT08922.1"/>
    <property type="molecule type" value="Genomic_DNA"/>
</dbReference>
<dbReference type="CDD" id="cd07505">
    <property type="entry name" value="HAD_BPGM-like"/>
    <property type="match status" value="1"/>
</dbReference>
<dbReference type="SFLD" id="SFLDG01129">
    <property type="entry name" value="C1.5:_HAD__Beta-PGM__Phosphata"/>
    <property type="match status" value="1"/>
</dbReference>
<dbReference type="SUPFAM" id="SSF56784">
    <property type="entry name" value="HAD-like"/>
    <property type="match status" value="1"/>
</dbReference>
<organism evidence="1 2">
    <name type="scientific">Stieleria marina</name>
    <dbReference type="NCBI Taxonomy" id="1930275"/>
    <lineage>
        <taxon>Bacteria</taxon>
        <taxon>Pseudomonadati</taxon>
        <taxon>Planctomycetota</taxon>
        <taxon>Planctomycetia</taxon>
        <taxon>Pirellulales</taxon>
        <taxon>Pirellulaceae</taxon>
        <taxon>Stieleria</taxon>
    </lineage>
</organism>
<dbReference type="InterPro" id="IPR023198">
    <property type="entry name" value="PGP-like_dom2"/>
</dbReference>
<dbReference type="InterPro" id="IPR006439">
    <property type="entry name" value="HAD-SF_hydro_IA"/>
</dbReference>
<evidence type="ECO:0000313" key="2">
    <source>
        <dbReference type="Proteomes" id="UP000319817"/>
    </source>
</evidence>
<dbReference type="Proteomes" id="UP000319817">
    <property type="component" value="Chromosome"/>
</dbReference>
<protein>
    <submittedName>
        <fullName evidence="1">Fructose-1-phosphate phosphatase YqaB</fullName>
        <ecNumber evidence="1">3.1.3.-</ecNumber>
    </submittedName>
</protein>
<dbReference type="EC" id="3.1.3.-" evidence="1"/>
<name>A0A517NP67_9BACT</name>
<dbReference type="RefSeq" id="WP_145416390.1">
    <property type="nucleotide sequence ID" value="NZ_CP036526.1"/>
</dbReference>
<dbReference type="NCBIfam" id="TIGR01509">
    <property type="entry name" value="HAD-SF-IA-v3"/>
    <property type="match status" value="1"/>
</dbReference>
<dbReference type="InterPro" id="IPR051806">
    <property type="entry name" value="HAD-like_SPP"/>
</dbReference>
<dbReference type="Gene3D" id="3.40.50.1000">
    <property type="entry name" value="HAD superfamily/HAD-like"/>
    <property type="match status" value="1"/>
</dbReference>